<evidence type="ECO:0000256" key="5">
    <source>
        <dbReference type="ARBA" id="ARBA00022729"/>
    </source>
</evidence>
<dbReference type="InterPro" id="IPR034161">
    <property type="entry name" value="Pepsin-like_plant"/>
</dbReference>
<evidence type="ECO:0000313" key="12">
    <source>
        <dbReference type="Proteomes" id="UP000006882"/>
    </source>
</evidence>
<dbReference type="SMR" id="A0A251QHB5"/>
<feature type="chain" id="PRO_5012083740" description="Peptidase A1 domain-containing protein" evidence="9">
    <location>
        <begin position="31"/>
        <end position="444"/>
    </location>
</feature>
<evidence type="ECO:0000256" key="3">
    <source>
        <dbReference type="ARBA" id="ARBA00022525"/>
    </source>
</evidence>
<dbReference type="CDD" id="cd05476">
    <property type="entry name" value="pepsin_A_like_plant"/>
    <property type="match status" value="1"/>
</dbReference>
<sequence length="444" mass="47418">MAAYHSCALVALSTTLLFLLCASSFSLASAKGGFSVDLIHRDSPKSPFYNPSLTPSQRLANALGRSINRLNHFSPAASSLSQHGPNQVEANLIMNRGEYLMEASIGTPPFPIKAIADTGSDLIWTQCKPCPSCYQQTDPLFDPERSSTYKTLPCSSNQCVSLNGTCSSSNCRYSVSYGDGSHSRGAYAQETLTLGSTTGRNVALPKTLIGCGHDNNGTFDEKSSGIVGLGGGNESLITQLGASIDGKFSHCLVSIQSQAKTTSKLNFGTNAVVSGSQVVSTPIVQGLYPETFYFLTVEAISVGDTKLAFPPSTFANGEGNIIIDSGTTLTFFPSDFYANLEAEVDKAIGRERMDVPNVPLSLCYKSSESEAEFKAPTLTVHFKGADVKLDAAHTFVRASEEAVCFAFAPTRSISIYGNLSQMDFLVGYDKKKQTVSFKPTDCTK</sequence>
<dbReference type="GO" id="GO:0006508">
    <property type="term" value="P:proteolysis"/>
    <property type="evidence" value="ECO:0007669"/>
    <property type="project" value="UniProtKB-KW"/>
</dbReference>
<dbReference type="Pfam" id="PF14543">
    <property type="entry name" value="TAXi_N"/>
    <property type="match status" value="1"/>
</dbReference>
<accession>A0A251QHB5</accession>
<keyword evidence="8" id="KW-0325">Glycoprotein</keyword>
<feature type="signal peptide" evidence="9">
    <location>
        <begin position="1"/>
        <end position="30"/>
    </location>
</feature>
<dbReference type="PROSITE" id="PS51767">
    <property type="entry name" value="PEPTIDASE_A1"/>
    <property type="match status" value="1"/>
</dbReference>
<dbReference type="PANTHER" id="PTHR47967:SF66">
    <property type="entry name" value="ASPARTIC PROTEINASE CDR1-RELATED"/>
    <property type="match status" value="1"/>
</dbReference>
<keyword evidence="6" id="KW-0064">Aspartyl protease</keyword>
<dbReference type="Gramene" id="ONI22035">
    <property type="protein sequence ID" value="ONI22035"/>
    <property type="gene ID" value="PRUPE_2G103100"/>
</dbReference>
<comment type="similarity">
    <text evidence="2">Belongs to the peptidase A1 family.</text>
</comment>
<dbReference type="InterPro" id="IPR032861">
    <property type="entry name" value="TAXi_N"/>
</dbReference>
<gene>
    <name evidence="11" type="ORF">PRUPE_2G103100</name>
</gene>
<dbReference type="Proteomes" id="UP000006882">
    <property type="component" value="Chromosome G2"/>
</dbReference>
<feature type="domain" description="Peptidase A1" evidence="10">
    <location>
        <begin position="99"/>
        <end position="438"/>
    </location>
</feature>
<dbReference type="OrthoDB" id="2747330at2759"/>
<dbReference type="PANTHER" id="PTHR47967">
    <property type="entry name" value="OS07G0603500 PROTEIN-RELATED"/>
    <property type="match status" value="1"/>
</dbReference>
<keyword evidence="4" id="KW-0645">Protease</keyword>
<comment type="subcellular location">
    <subcellularLocation>
        <location evidence="1">Secreted</location>
    </subcellularLocation>
</comment>
<dbReference type="PROSITE" id="PS00141">
    <property type="entry name" value="ASP_PROTEASE"/>
    <property type="match status" value="1"/>
</dbReference>
<dbReference type="FunFam" id="2.40.70.10:FF:000050">
    <property type="entry name" value="Aspartic proteinase CDR1"/>
    <property type="match status" value="1"/>
</dbReference>
<dbReference type="EMBL" id="CM007652">
    <property type="protein sequence ID" value="ONI22035.1"/>
    <property type="molecule type" value="Genomic_DNA"/>
</dbReference>
<evidence type="ECO:0000259" key="10">
    <source>
        <dbReference type="PROSITE" id="PS51767"/>
    </source>
</evidence>
<dbReference type="InterPro" id="IPR033121">
    <property type="entry name" value="PEPTIDASE_A1"/>
</dbReference>
<keyword evidence="12" id="KW-1185">Reference proteome</keyword>
<dbReference type="AlphaFoldDB" id="A0A251QHB5"/>
<evidence type="ECO:0000313" key="11">
    <source>
        <dbReference type="EMBL" id="ONI22035.1"/>
    </source>
</evidence>
<evidence type="ECO:0000256" key="8">
    <source>
        <dbReference type="ARBA" id="ARBA00023180"/>
    </source>
</evidence>
<dbReference type="InterPro" id="IPR001969">
    <property type="entry name" value="Aspartic_peptidase_AS"/>
</dbReference>
<dbReference type="eggNOG" id="KOG1339">
    <property type="taxonomic scope" value="Eukaryota"/>
</dbReference>
<evidence type="ECO:0000256" key="4">
    <source>
        <dbReference type="ARBA" id="ARBA00022670"/>
    </source>
</evidence>
<dbReference type="InterPro" id="IPR032799">
    <property type="entry name" value="TAXi_C"/>
</dbReference>
<dbReference type="InterPro" id="IPR051708">
    <property type="entry name" value="Plant_Aspart_Prot_A1"/>
</dbReference>
<evidence type="ECO:0000256" key="7">
    <source>
        <dbReference type="ARBA" id="ARBA00022801"/>
    </source>
</evidence>
<dbReference type="FunFam" id="2.40.70.10:FF:000016">
    <property type="entry name" value="Probable aspartic protease At2g35615"/>
    <property type="match status" value="1"/>
</dbReference>
<dbReference type="SUPFAM" id="SSF50630">
    <property type="entry name" value="Acid proteases"/>
    <property type="match status" value="1"/>
</dbReference>
<keyword evidence="3" id="KW-0964">Secreted</keyword>
<dbReference type="GO" id="GO:0005576">
    <property type="term" value="C:extracellular region"/>
    <property type="evidence" value="ECO:0000318"/>
    <property type="project" value="GO_Central"/>
</dbReference>
<evidence type="ECO:0000256" key="1">
    <source>
        <dbReference type="ARBA" id="ARBA00004613"/>
    </source>
</evidence>
<organism evidence="11 12">
    <name type="scientific">Prunus persica</name>
    <name type="common">Peach</name>
    <name type="synonym">Amygdalus persica</name>
    <dbReference type="NCBI Taxonomy" id="3760"/>
    <lineage>
        <taxon>Eukaryota</taxon>
        <taxon>Viridiplantae</taxon>
        <taxon>Streptophyta</taxon>
        <taxon>Embryophyta</taxon>
        <taxon>Tracheophyta</taxon>
        <taxon>Spermatophyta</taxon>
        <taxon>Magnoliopsida</taxon>
        <taxon>eudicotyledons</taxon>
        <taxon>Gunneridae</taxon>
        <taxon>Pentapetalae</taxon>
        <taxon>rosids</taxon>
        <taxon>fabids</taxon>
        <taxon>Rosales</taxon>
        <taxon>Rosaceae</taxon>
        <taxon>Amygdaloideae</taxon>
        <taxon>Amygdaleae</taxon>
        <taxon>Prunus</taxon>
    </lineage>
</organism>
<dbReference type="Gene3D" id="2.40.70.10">
    <property type="entry name" value="Acid Proteases"/>
    <property type="match status" value="2"/>
</dbReference>
<dbReference type="InterPro" id="IPR021109">
    <property type="entry name" value="Peptidase_aspartic_dom_sf"/>
</dbReference>
<dbReference type="GO" id="GO:0004190">
    <property type="term" value="F:aspartic-type endopeptidase activity"/>
    <property type="evidence" value="ECO:0000318"/>
    <property type="project" value="GO_Central"/>
</dbReference>
<evidence type="ECO:0000256" key="2">
    <source>
        <dbReference type="ARBA" id="ARBA00007447"/>
    </source>
</evidence>
<evidence type="ECO:0000256" key="6">
    <source>
        <dbReference type="ARBA" id="ARBA00022750"/>
    </source>
</evidence>
<proteinExistence type="inferred from homology"/>
<keyword evidence="7" id="KW-0378">Hydrolase</keyword>
<name>A0A251QHB5_PRUPE</name>
<dbReference type="Pfam" id="PF14541">
    <property type="entry name" value="TAXi_C"/>
    <property type="match status" value="1"/>
</dbReference>
<reference evidence="11 12" key="1">
    <citation type="journal article" date="2013" name="Nat. Genet.">
        <title>The high-quality draft genome of peach (Prunus persica) identifies unique patterns of genetic diversity, domestication and genome evolution.</title>
        <authorList>
            <consortium name="International Peach Genome Initiative"/>
            <person name="Verde I."/>
            <person name="Abbott A.G."/>
            <person name="Scalabrin S."/>
            <person name="Jung S."/>
            <person name="Shu S."/>
            <person name="Marroni F."/>
            <person name="Zhebentyayeva T."/>
            <person name="Dettori M.T."/>
            <person name="Grimwood J."/>
            <person name="Cattonaro F."/>
            <person name="Zuccolo A."/>
            <person name="Rossini L."/>
            <person name="Jenkins J."/>
            <person name="Vendramin E."/>
            <person name="Meisel L.A."/>
            <person name="Decroocq V."/>
            <person name="Sosinski B."/>
            <person name="Prochnik S."/>
            <person name="Mitros T."/>
            <person name="Policriti A."/>
            <person name="Cipriani G."/>
            <person name="Dondini L."/>
            <person name="Ficklin S."/>
            <person name="Goodstein D.M."/>
            <person name="Xuan P."/>
            <person name="Del Fabbro C."/>
            <person name="Aramini V."/>
            <person name="Copetti D."/>
            <person name="Gonzalez S."/>
            <person name="Horner D.S."/>
            <person name="Falchi R."/>
            <person name="Lucas S."/>
            <person name="Mica E."/>
            <person name="Maldonado J."/>
            <person name="Lazzari B."/>
            <person name="Bielenberg D."/>
            <person name="Pirona R."/>
            <person name="Miculan M."/>
            <person name="Barakat A."/>
            <person name="Testolin R."/>
            <person name="Stella A."/>
            <person name="Tartarini S."/>
            <person name="Tonutti P."/>
            <person name="Arus P."/>
            <person name="Orellana A."/>
            <person name="Wells C."/>
            <person name="Main D."/>
            <person name="Vizzotto G."/>
            <person name="Silva H."/>
            <person name="Salamini F."/>
            <person name="Schmutz J."/>
            <person name="Morgante M."/>
            <person name="Rokhsar D.S."/>
        </authorList>
    </citation>
    <scope>NUCLEOTIDE SEQUENCE [LARGE SCALE GENOMIC DNA]</scope>
    <source>
        <strain evidence="12">cv. Nemared</strain>
    </source>
</reference>
<keyword evidence="5 9" id="KW-0732">Signal</keyword>
<protein>
    <recommendedName>
        <fullName evidence="10">Peptidase A1 domain-containing protein</fullName>
    </recommendedName>
</protein>
<evidence type="ECO:0000256" key="9">
    <source>
        <dbReference type="SAM" id="SignalP"/>
    </source>
</evidence>